<protein>
    <submittedName>
        <fullName evidence="2">DUF1372 family protein</fullName>
    </submittedName>
</protein>
<dbReference type="InterPro" id="IPR010779">
    <property type="entry name" value="DUF1372"/>
</dbReference>
<keyword evidence="1" id="KW-0472">Membrane</keyword>
<proteinExistence type="predicted"/>
<accession>A0A9X7X7Q5</accession>
<reference evidence="2 3" key="1">
    <citation type="submission" date="2018-10" db="EMBL/GenBank/DDBJ databases">
        <title>Comparative Genomics Analysis of the Streptococcus dysgalactiae subspecies dysgalactiae.</title>
        <authorList>
            <person name="Koh T.H."/>
            <person name="Abdul Rahman N."/>
            <person name="Sessions O.M."/>
        </authorList>
    </citation>
    <scope>NUCLEOTIDE SEQUENCE [LARGE SCALE GENOMIC DNA]</scope>
    <source>
        <strain evidence="2 3">DB60705-15</strain>
    </source>
</reference>
<dbReference type="EMBL" id="CP033165">
    <property type="protein sequence ID" value="QGH01428.1"/>
    <property type="molecule type" value="Genomic_DNA"/>
</dbReference>
<keyword evidence="1" id="KW-1133">Transmembrane helix</keyword>
<gene>
    <name evidence="2" type="ORF">EA457_02125</name>
</gene>
<dbReference type="Proteomes" id="UP000347383">
    <property type="component" value="Chromosome"/>
</dbReference>
<evidence type="ECO:0000313" key="2">
    <source>
        <dbReference type="EMBL" id="QGH01428.1"/>
    </source>
</evidence>
<evidence type="ECO:0000313" key="3">
    <source>
        <dbReference type="Proteomes" id="UP000347383"/>
    </source>
</evidence>
<dbReference type="RefSeq" id="WP_155778394.1">
    <property type="nucleotide sequence ID" value="NZ_CP033165.1"/>
</dbReference>
<evidence type="ECO:0000256" key="1">
    <source>
        <dbReference type="SAM" id="Phobius"/>
    </source>
</evidence>
<feature type="transmembrane region" description="Helical" evidence="1">
    <location>
        <begin position="6"/>
        <end position="28"/>
    </location>
</feature>
<sequence>MNNKNLYGLVLSVLALSLSMFNLGMIISKHHYKPQIAKLQKQVETLEARKSTIIYQVDNAGGNLIGTVTEKSIIDGHYTVSVGAYGKFLVTKEQFDSINIGDDAPEYLKQRGIDSNKTPLELEGEKNE</sequence>
<keyword evidence="1" id="KW-0812">Transmembrane</keyword>
<dbReference type="AlphaFoldDB" id="A0A9X7X7Q5"/>
<name>A0A9X7X7Q5_STRDY</name>
<dbReference type="Pfam" id="PF07116">
    <property type="entry name" value="DUF1372"/>
    <property type="match status" value="1"/>
</dbReference>
<organism evidence="2 3">
    <name type="scientific">Streptococcus dysgalactiae subsp. dysgalactiae</name>
    <dbReference type="NCBI Taxonomy" id="99822"/>
    <lineage>
        <taxon>Bacteria</taxon>
        <taxon>Bacillati</taxon>
        <taxon>Bacillota</taxon>
        <taxon>Bacilli</taxon>
        <taxon>Lactobacillales</taxon>
        <taxon>Streptococcaceae</taxon>
        <taxon>Streptococcus</taxon>
    </lineage>
</organism>